<name>A0A2T3P7S9_9GAMM</name>
<dbReference type="NCBIfam" id="TIGR02254">
    <property type="entry name" value="YjjG_YfnB"/>
    <property type="match status" value="1"/>
</dbReference>
<protein>
    <submittedName>
        <fullName evidence="1">DUMP phosphatase</fullName>
        <ecNumber evidence="1">3.1.3.5</ecNumber>
    </submittedName>
</protein>
<dbReference type="SFLD" id="SFLDG01129">
    <property type="entry name" value="C1.5:_HAD__Beta-PGM__Phosphata"/>
    <property type="match status" value="1"/>
</dbReference>
<dbReference type="NCBIfam" id="TIGR01549">
    <property type="entry name" value="HAD-SF-IA-v1"/>
    <property type="match status" value="1"/>
</dbReference>
<dbReference type="Proteomes" id="UP000240481">
    <property type="component" value="Unassembled WGS sequence"/>
</dbReference>
<dbReference type="InterPro" id="IPR023214">
    <property type="entry name" value="HAD_sf"/>
</dbReference>
<dbReference type="SUPFAM" id="SSF56784">
    <property type="entry name" value="HAD-like"/>
    <property type="match status" value="1"/>
</dbReference>
<proteinExistence type="predicted"/>
<dbReference type="InterPro" id="IPR036412">
    <property type="entry name" value="HAD-like_sf"/>
</dbReference>
<dbReference type="PRINTS" id="PR00413">
    <property type="entry name" value="HADHALOGNASE"/>
</dbReference>
<evidence type="ECO:0000313" key="2">
    <source>
        <dbReference type="Proteomes" id="UP000240481"/>
    </source>
</evidence>
<dbReference type="PANTHER" id="PTHR47478:SF1">
    <property type="entry name" value="PYRIMIDINE 5'-NUCLEOTIDASE YJJG"/>
    <property type="match status" value="1"/>
</dbReference>
<evidence type="ECO:0000313" key="1">
    <source>
        <dbReference type="EMBL" id="PSW24807.1"/>
    </source>
</evidence>
<dbReference type="GO" id="GO:0008253">
    <property type="term" value="F:5'-nucleotidase activity"/>
    <property type="evidence" value="ECO:0007669"/>
    <property type="project" value="UniProtKB-EC"/>
</dbReference>
<dbReference type="InterPro" id="IPR011951">
    <property type="entry name" value="HAD-SF_hydro_IA_YjjG/PynA"/>
</dbReference>
<dbReference type="NCBIfam" id="TIGR01509">
    <property type="entry name" value="HAD-SF-IA-v3"/>
    <property type="match status" value="1"/>
</dbReference>
<dbReference type="Pfam" id="PF00702">
    <property type="entry name" value="Hydrolase"/>
    <property type="match status" value="1"/>
</dbReference>
<dbReference type="SFLD" id="SFLDS00003">
    <property type="entry name" value="Haloacid_Dehalogenase"/>
    <property type="match status" value="1"/>
</dbReference>
<keyword evidence="1" id="KW-0378">Hydrolase</keyword>
<dbReference type="Gene3D" id="1.10.150.240">
    <property type="entry name" value="Putative phosphatase, domain 2"/>
    <property type="match status" value="1"/>
</dbReference>
<reference evidence="1 2" key="1">
    <citation type="submission" date="2018-01" db="EMBL/GenBank/DDBJ databases">
        <title>Whole genome sequencing of Histamine producing bacteria.</title>
        <authorList>
            <person name="Butler K."/>
        </authorList>
    </citation>
    <scope>NUCLEOTIDE SEQUENCE [LARGE SCALE GENOMIC DNA]</scope>
    <source>
        <strain evidence="1 2">DSM 24669</strain>
    </source>
</reference>
<dbReference type="AlphaFoldDB" id="A0A2T3P7S9"/>
<gene>
    <name evidence="1" type="ORF">C9I94_08295</name>
</gene>
<comment type="caution">
    <text evidence="1">The sequence shown here is derived from an EMBL/GenBank/DDBJ whole genome shotgun (WGS) entry which is preliminary data.</text>
</comment>
<dbReference type="PANTHER" id="PTHR47478">
    <property type="match status" value="1"/>
</dbReference>
<dbReference type="EMBL" id="PYLZ01000004">
    <property type="protein sequence ID" value="PSW24807.1"/>
    <property type="molecule type" value="Genomic_DNA"/>
</dbReference>
<dbReference type="CDD" id="cd04305">
    <property type="entry name" value="HAD_Neu5Ac-Pase_like"/>
    <property type="match status" value="1"/>
</dbReference>
<keyword evidence="2" id="KW-1185">Reference proteome</keyword>
<dbReference type="InterPro" id="IPR052550">
    <property type="entry name" value="Pyrimidine_5'-ntase_YjjG"/>
</dbReference>
<dbReference type="InterPro" id="IPR006439">
    <property type="entry name" value="HAD-SF_hydro_IA"/>
</dbReference>
<accession>A0A2T3P7S9</accession>
<dbReference type="RefSeq" id="WP_107302625.1">
    <property type="nucleotide sequence ID" value="NZ_AP024853.1"/>
</dbReference>
<dbReference type="OrthoDB" id="148966at2"/>
<dbReference type="Gene3D" id="3.40.50.1000">
    <property type="entry name" value="HAD superfamily/HAD-like"/>
    <property type="match status" value="1"/>
</dbReference>
<sequence>MNFKWILFDADETLFHFDAYEGLKLMFSRFGISFSQDDFAHYQLVNKPLWVDYQDGKITAQELQHTRFESWAHKLEVTTAELNSAFLTAMADICAPLPGAKELLDFLKGKVQLGIITNGFTELQQIRLERTGLAEHFSTLVISEQVGVAKPDRGIFEHAFMQMGNPDKRDVLMVGDNPHSDILGGNNVGISTCWLNAIGLPTPDGVKPCYQVSSLNELHSMLKTHY</sequence>
<dbReference type="EC" id="3.1.3.5" evidence="1"/>
<dbReference type="NCBIfam" id="NF006976">
    <property type="entry name" value="PRK09449.1"/>
    <property type="match status" value="1"/>
</dbReference>
<dbReference type="InterPro" id="IPR023198">
    <property type="entry name" value="PGP-like_dom2"/>
</dbReference>
<organism evidence="1 2">
    <name type="scientific">Photobacterium swingsii</name>
    <dbReference type="NCBI Taxonomy" id="680026"/>
    <lineage>
        <taxon>Bacteria</taxon>
        <taxon>Pseudomonadati</taxon>
        <taxon>Pseudomonadota</taxon>
        <taxon>Gammaproteobacteria</taxon>
        <taxon>Vibrionales</taxon>
        <taxon>Vibrionaceae</taxon>
        <taxon>Photobacterium</taxon>
    </lineage>
</organism>